<feature type="region of interest" description="Disordered" evidence="1">
    <location>
        <begin position="32"/>
        <end position="62"/>
    </location>
</feature>
<feature type="compositionally biased region" description="Basic and acidic residues" evidence="1">
    <location>
        <begin position="41"/>
        <end position="53"/>
    </location>
</feature>
<feature type="compositionally biased region" description="Low complexity" evidence="1">
    <location>
        <begin position="316"/>
        <end position="334"/>
    </location>
</feature>
<evidence type="ECO:0000313" key="4">
    <source>
        <dbReference type="Proteomes" id="UP000008022"/>
    </source>
</evidence>
<dbReference type="Gramene" id="ORUFI11G07450.1">
    <property type="protein sequence ID" value="ORUFI11G07450.1"/>
    <property type="gene ID" value="ORUFI11G07450"/>
</dbReference>
<evidence type="ECO:0008006" key="5">
    <source>
        <dbReference type="Google" id="ProtNLM"/>
    </source>
</evidence>
<feature type="compositionally biased region" description="Low complexity" evidence="1">
    <location>
        <begin position="665"/>
        <end position="706"/>
    </location>
</feature>
<accession>A0A0E0R605</accession>
<evidence type="ECO:0000256" key="1">
    <source>
        <dbReference type="SAM" id="MobiDB-lite"/>
    </source>
</evidence>
<dbReference type="eggNOG" id="ENOG502R5MB">
    <property type="taxonomic scope" value="Eukaryota"/>
</dbReference>
<dbReference type="EnsemblPlants" id="ORUFI11G07450.1">
    <property type="protein sequence ID" value="ORUFI11G07450.1"/>
    <property type="gene ID" value="ORUFI11G07450"/>
</dbReference>
<feature type="compositionally biased region" description="Low complexity" evidence="1">
    <location>
        <begin position="282"/>
        <end position="299"/>
    </location>
</feature>
<evidence type="ECO:0000313" key="3">
    <source>
        <dbReference type="EnsemblPlants" id="ORUFI11G07450.1"/>
    </source>
</evidence>
<reference evidence="3" key="2">
    <citation type="submission" date="2015-06" db="UniProtKB">
        <authorList>
            <consortium name="EnsemblPlants"/>
        </authorList>
    </citation>
    <scope>IDENTIFICATION</scope>
</reference>
<dbReference type="HOGENOM" id="CLU_374026_0_0_1"/>
<feature type="compositionally biased region" description="Low complexity" evidence="1">
    <location>
        <begin position="347"/>
        <end position="382"/>
    </location>
</feature>
<reference evidence="4" key="1">
    <citation type="submission" date="2013-06" db="EMBL/GenBank/DDBJ databases">
        <authorList>
            <person name="Zhao Q."/>
        </authorList>
    </citation>
    <scope>NUCLEOTIDE SEQUENCE</scope>
    <source>
        <strain evidence="4">cv. W1943</strain>
    </source>
</reference>
<evidence type="ECO:0000256" key="2">
    <source>
        <dbReference type="SAM" id="SignalP"/>
    </source>
</evidence>
<feature type="compositionally biased region" description="Low complexity" evidence="1">
    <location>
        <begin position="727"/>
        <end position="743"/>
    </location>
</feature>
<organism evidence="3 4">
    <name type="scientific">Oryza rufipogon</name>
    <name type="common">Brownbeard rice</name>
    <name type="synonym">Asian wild rice</name>
    <dbReference type="NCBI Taxonomy" id="4529"/>
    <lineage>
        <taxon>Eukaryota</taxon>
        <taxon>Viridiplantae</taxon>
        <taxon>Streptophyta</taxon>
        <taxon>Embryophyta</taxon>
        <taxon>Tracheophyta</taxon>
        <taxon>Spermatophyta</taxon>
        <taxon>Magnoliopsida</taxon>
        <taxon>Liliopsida</taxon>
        <taxon>Poales</taxon>
        <taxon>Poaceae</taxon>
        <taxon>BOP clade</taxon>
        <taxon>Oryzoideae</taxon>
        <taxon>Oryzeae</taxon>
        <taxon>Oryzinae</taxon>
        <taxon>Oryza</taxon>
    </lineage>
</organism>
<proteinExistence type="predicted"/>
<feature type="region of interest" description="Disordered" evidence="1">
    <location>
        <begin position="260"/>
        <end position="434"/>
    </location>
</feature>
<sequence>MATLLLLLLHAVLVAAADAGAADKEAYAAGKETSAAAGSTEGKETAAAADKETSAAAGSTAGAVPDPNIFNKEAVCPKTTDEKACQQLVKVLPAEFAETKDAKGLAKLCISSVGFSAEQFTKDAIAAVQECKKPDKCLDSCVQASTAVTDALKPSGAGVNTVKVPEDEWLLAIHASFSQLLRGPAGGVSRPPLCKTCCDDGSCKDAKKLNVVSVFSRMWDFLDFTDAVLDDLYPLTKTTGTKATTTAGSTADKVAYAAKGSTEGKETAPAAESTVDKETSPAAESTVDTATSAAAGSTADKNAYPAAESTADKETSPAAESTADTATSAAAGSTADKETSPAAEPIADTATSAAAGSTADKKTSPAAESTADTATSAAAGSTADKETSPAAESTADKETSVVAGSTADKNTYPAAGSAAEKETSSAAGSAPVVDTAPAAPPTTYLSPVMAASPAMPSLLLLLLLAVLVAAADAYDSAASATPNAGAIPDPNILDMEAMCPKTTDVQACQRLVKNMPSNIVAGKKDARSIARGCIATAWFVARDGAKDCTAAVDECKGKVDQCLDSCRHAFAAVNDALEPQGTGDDAVKVPEDEKLLAIHASLTQLLRGPTGTRRPPLCNTCCQDGSCTEEKKRNVVALFVQLWSLLDFADAVLEDLYPLTKLPGDKAAGSDTSAAAAGSTADKETSAAAGSTADTATSAAAGSTSAKETSPVAGSTADKTYAAAGSAPPVVDTAPAPPVTTYD</sequence>
<feature type="region of interest" description="Disordered" evidence="1">
    <location>
        <begin position="663"/>
        <end position="743"/>
    </location>
</feature>
<keyword evidence="2" id="KW-0732">Signal</keyword>
<feature type="chain" id="PRO_5002372016" description="Pectinesterase inhibitor domain-containing protein" evidence="2">
    <location>
        <begin position="17"/>
        <end position="743"/>
    </location>
</feature>
<protein>
    <recommendedName>
        <fullName evidence="5">Pectinesterase inhibitor domain-containing protein</fullName>
    </recommendedName>
</protein>
<name>A0A0E0R605_ORYRU</name>
<dbReference type="AlphaFoldDB" id="A0A0E0R605"/>
<feature type="signal peptide" evidence="2">
    <location>
        <begin position="1"/>
        <end position="16"/>
    </location>
</feature>
<keyword evidence="4" id="KW-1185">Reference proteome</keyword>
<dbReference type="Proteomes" id="UP000008022">
    <property type="component" value="Unassembled WGS sequence"/>
</dbReference>